<dbReference type="Proteomes" id="UP000708208">
    <property type="component" value="Unassembled WGS sequence"/>
</dbReference>
<feature type="signal peptide" evidence="1">
    <location>
        <begin position="1"/>
        <end position="28"/>
    </location>
</feature>
<organism evidence="2 3">
    <name type="scientific">Allacma fusca</name>
    <dbReference type="NCBI Taxonomy" id="39272"/>
    <lineage>
        <taxon>Eukaryota</taxon>
        <taxon>Metazoa</taxon>
        <taxon>Ecdysozoa</taxon>
        <taxon>Arthropoda</taxon>
        <taxon>Hexapoda</taxon>
        <taxon>Collembola</taxon>
        <taxon>Symphypleona</taxon>
        <taxon>Sminthuridae</taxon>
        <taxon>Allacma</taxon>
    </lineage>
</organism>
<accession>A0A8J2KM58</accession>
<feature type="chain" id="PRO_5035215941" evidence="1">
    <location>
        <begin position="29"/>
        <end position="114"/>
    </location>
</feature>
<dbReference type="AlphaFoldDB" id="A0A8J2KM58"/>
<protein>
    <submittedName>
        <fullName evidence="2">Uncharacterized protein</fullName>
    </submittedName>
</protein>
<keyword evidence="1" id="KW-0732">Signal</keyword>
<comment type="caution">
    <text evidence="2">The sequence shown here is derived from an EMBL/GenBank/DDBJ whole genome shotgun (WGS) entry which is preliminary data.</text>
</comment>
<sequence>MGRVLLLPLLLLALAGVIIIDVGSPVEGKGLKGHSIRMIPPRDYLKRYGFRTLPEGKGPQKPHWVPGGDNMLTPERLYYEKKMAEWREKMKLKTKDGADGVKRDSLESLEILQA</sequence>
<evidence type="ECO:0000313" key="3">
    <source>
        <dbReference type="Proteomes" id="UP000708208"/>
    </source>
</evidence>
<evidence type="ECO:0000256" key="1">
    <source>
        <dbReference type="SAM" id="SignalP"/>
    </source>
</evidence>
<proteinExistence type="predicted"/>
<evidence type="ECO:0000313" key="2">
    <source>
        <dbReference type="EMBL" id="CAG7815589.1"/>
    </source>
</evidence>
<keyword evidence="3" id="KW-1185">Reference proteome</keyword>
<gene>
    <name evidence="2" type="ORF">AFUS01_LOCUS26256</name>
</gene>
<dbReference type="EMBL" id="CAJVCH010347507">
    <property type="protein sequence ID" value="CAG7815589.1"/>
    <property type="molecule type" value="Genomic_DNA"/>
</dbReference>
<name>A0A8J2KM58_9HEXA</name>
<reference evidence="2" key="1">
    <citation type="submission" date="2021-06" db="EMBL/GenBank/DDBJ databases">
        <authorList>
            <person name="Hodson N. C."/>
            <person name="Mongue J. A."/>
            <person name="Jaron S. K."/>
        </authorList>
    </citation>
    <scope>NUCLEOTIDE SEQUENCE</scope>
</reference>